<dbReference type="InterPro" id="IPR013087">
    <property type="entry name" value="Znf_C2H2_type"/>
</dbReference>
<proteinExistence type="predicted"/>
<feature type="compositionally biased region" description="Polar residues" evidence="1">
    <location>
        <begin position="208"/>
        <end position="223"/>
    </location>
</feature>
<evidence type="ECO:0000313" key="4">
    <source>
        <dbReference type="Proteomes" id="UP000664169"/>
    </source>
</evidence>
<sequence>MVQHMMTGCGKVNSHELDWLISCWYQWSRIMIPEIRRKIRQRKELAPGAAYQYDQKLGKYFCTICNKTFKLEKGAHMHATSNIHSPNIYRCPACQGEFPSFGALLLHAESLKCSLLIKMDSTLAKLLHFLHLKLTPLSVTDVIKEDVGVLVSKVAPPASTPGQPAELPVEPQAELPAPDVQDLIDLGDPEEVVAQVVEDTDSLTVSMGSMTLTTDSKSGSDAGTVTAEEAD</sequence>
<accession>A0A8H3EKD7</accession>
<dbReference type="Proteomes" id="UP000664169">
    <property type="component" value="Unassembled WGS sequence"/>
</dbReference>
<keyword evidence="4" id="KW-1185">Reference proteome</keyword>
<dbReference type="EMBL" id="CAJPDQ010000004">
    <property type="protein sequence ID" value="CAF9908149.1"/>
    <property type="molecule type" value="Genomic_DNA"/>
</dbReference>
<feature type="domain" description="C2H2-type" evidence="2">
    <location>
        <begin position="62"/>
        <end position="84"/>
    </location>
</feature>
<evidence type="ECO:0000313" key="3">
    <source>
        <dbReference type="EMBL" id="CAF9908149.1"/>
    </source>
</evidence>
<gene>
    <name evidence="3" type="ORF">GOMPHAMPRED_006083</name>
</gene>
<evidence type="ECO:0000259" key="2">
    <source>
        <dbReference type="PROSITE" id="PS00028"/>
    </source>
</evidence>
<name>A0A8H3EKD7_9LECA</name>
<reference evidence="3" key="1">
    <citation type="submission" date="2021-03" db="EMBL/GenBank/DDBJ databases">
        <authorList>
            <person name="Tagirdzhanova G."/>
        </authorList>
    </citation>
    <scope>NUCLEOTIDE SEQUENCE</scope>
</reference>
<dbReference type="AlphaFoldDB" id="A0A8H3EKD7"/>
<dbReference type="Gene3D" id="3.30.160.60">
    <property type="entry name" value="Classic Zinc Finger"/>
    <property type="match status" value="1"/>
</dbReference>
<evidence type="ECO:0000256" key="1">
    <source>
        <dbReference type="SAM" id="MobiDB-lite"/>
    </source>
</evidence>
<comment type="caution">
    <text evidence="3">The sequence shown here is derived from an EMBL/GenBank/DDBJ whole genome shotgun (WGS) entry which is preliminary data.</text>
</comment>
<protein>
    <recommendedName>
        <fullName evidence="2">C2H2-type domain-containing protein</fullName>
    </recommendedName>
</protein>
<feature type="region of interest" description="Disordered" evidence="1">
    <location>
        <begin position="208"/>
        <end position="231"/>
    </location>
</feature>
<dbReference type="OrthoDB" id="8856548at2759"/>
<organism evidence="3 4">
    <name type="scientific">Gomphillus americanus</name>
    <dbReference type="NCBI Taxonomy" id="1940652"/>
    <lineage>
        <taxon>Eukaryota</taxon>
        <taxon>Fungi</taxon>
        <taxon>Dikarya</taxon>
        <taxon>Ascomycota</taxon>
        <taxon>Pezizomycotina</taxon>
        <taxon>Lecanoromycetes</taxon>
        <taxon>OSLEUM clade</taxon>
        <taxon>Ostropomycetidae</taxon>
        <taxon>Ostropales</taxon>
        <taxon>Graphidaceae</taxon>
        <taxon>Gomphilloideae</taxon>
        <taxon>Gomphillus</taxon>
    </lineage>
</organism>
<dbReference type="PROSITE" id="PS00028">
    <property type="entry name" value="ZINC_FINGER_C2H2_1"/>
    <property type="match status" value="1"/>
</dbReference>